<reference evidence="2" key="2">
    <citation type="submission" date="2015-01" db="EMBL/GenBank/DDBJ databases">
        <title>Evolutionary Origins and Diversification of the Mycorrhizal Mutualists.</title>
        <authorList>
            <consortium name="DOE Joint Genome Institute"/>
            <consortium name="Mycorrhizal Genomics Consortium"/>
            <person name="Kohler A."/>
            <person name="Kuo A."/>
            <person name="Nagy L.G."/>
            <person name="Floudas D."/>
            <person name="Copeland A."/>
            <person name="Barry K.W."/>
            <person name="Cichocki N."/>
            <person name="Veneault-Fourrey C."/>
            <person name="LaButti K."/>
            <person name="Lindquist E.A."/>
            <person name="Lipzen A."/>
            <person name="Lundell T."/>
            <person name="Morin E."/>
            <person name="Murat C."/>
            <person name="Riley R."/>
            <person name="Ohm R."/>
            <person name="Sun H."/>
            <person name="Tunlid A."/>
            <person name="Henrissat B."/>
            <person name="Grigoriev I.V."/>
            <person name="Hibbett D.S."/>
            <person name="Martin F."/>
        </authorList>
    </citation>
    <scope>NUCLEOTIDE SEQUENCE [LARGE SCALE GENOMIC DNA]</scope>
    <source>
        <strain evidence="2">Marx 270</strain>
    </source>
</reference>
<evidence type="ECO:0000313" key="2">
    <source>
        <dbReference type="Proteomes" id="UP000054217"/>
    </source>
</evidence>
<dbReference type="Proteomes" id="UP000054217">
    <property type="component" value="Unassembled WGS sequence"/>
</dbReference>
<proteinExistence type="predicted"/>
<dbReference type="EMBL" id="KN831948">
    <property type="protein sequence ID" value="KIO12214.1"/>
    <property type="molecule type" value="Genomic_DNA"/>
</dbReference>
<sequence>MRQVLAPCALVIFCTSTMTLSPRVSYIRLRKARDIESVELVLGESRHHIPKRGKGVFSRDFDEPLMLAMEQLSLLLHHKKSRFGFCLQTVSEPISISSAEILSRLQRQRVQGKRGEAVSVTLGVFHVTVGVLFQTSPEREREPRRLLNVRTDASDS</sequence>
<dbReference type="AlphaFoldDB" id="A0A0C3PU01"/>
<dbReference type="HOGENOM" id="CLU_1687399_0_0_1"/>
<dbReference type="OrthoDB" id="10502523at2759"/>
<keyword evidence="2" id="KW-1185">Reference proteome</keyword>
<evidence type="ECO:0000313" key="1">
    <source>
        <dbReference type="EMBL" id="KIO12214.1"/>
    </source>
</evidence>
<name>A0A0C3PU01_PISTI</name>
<protein>
    <submittedName>
        <fullName evidence="1">Uncharacterized protein</fullName>
    </submittedName>
</protein>
<reference evidence="1 2" key="1">
    <citation type="submission" date="2014-04" db="EMBL/GenBank/DDBJ databases">
        <authorList>
            <consortium name="DOE Joint Genome Institute"/>
            <person name="Kuo A."/>
            <person name="Kohler A."/>
            <person name="Costa M.D."/>
            <person name="Nagy L.G."/>
            <person name="Floudas D."/>
            <person name="Copeland A."/>
            <person name="Barry K.W."/>
            <person name="Cichocki N."/>
            <person name="Veneault-Fourrey C."/>
            <person name="LaButti K."/>
            <person name="Lindquist E.A."/>
            <person name="Lipzen A."/>
            <person name="Lundell T."/>
            <person name="Morin E."/>
            <person name="Murat C."/>
            <person name="Sun H."/>
            <person name="Tunlid A."/>
            <person name="Henrissat B."/>
            <person name="Grigoriev I.V."/>
            <person name="Hibbett D.S."/>
            <person name="Martin F."/>
            <person name="Nordberg H.P."/>
            <person name="Cantor M.N."/>
            <person name="Hua S.X."/>
        </authorList>
    </citation>
    <scope>NUCLEOTIDE SEQUENCE [LARGE SCALE GENOMIC DNA]</scope>
    <source>
        <strain evidence="1 2">Marx 270</strain>
    </source>
</reference>
<dbReference type="InParanoid" id="A0A0C3PU01"/>
<organism evidence="1 2">
    <name type="scientific">Pisolithus tinctorius Marx 270</name>
    <dbReference type="NCBI Taxonomy" id="870435"/>
    <lineage>
        <taxon>Eukaryota</taxon>
        <taxon>Fungi</taxon>
        <taxon>Dikarya</taxon>
        <taxon>Basidiomycota</taxon>
        <taxon>Agaricomycotina</taxon>
        <taxon>Agaricomycetes</taxon>
        <taxon>Agaricomycetidae</taxon>
        <taxon>Boletales</taxon>
        <taxon>Sclerodermatineae</taxon>
        <taxon>Pisolithaceae</taxon>
        <taxon>Pisolithus</taxon>
    </lineage>
</organism>
<gene>
    <name evidence="1" type="ORF">M404DRAFT_994165</name>
</gene>
<accession>A0A0C3PU01</accession>